<evidence type="ECO:0000256" key="1">
    <source>
        <dbReference type="SAM" id="Phobius"/>
    </source>
</evidence>
<reference evidence="2" key="1">
    <citation type="journal article" date="2013" name="Genome Biol.">
        <title>Reference genomes and transcriptomes of Nicotiana sylvestris and Nicotiana tomentosiformis.</title>
        <authorList>
            <person name="Sierro N."/>
            <person name="Battey J.N."/>
            <person name="Ouadi S."/>
            <person name="Bovet L."/>
            <person name="Goepfert S."/>
            <person name="Bakaher N."/>
            <person name="Peitsch M.C."/>
            <person name="Ivanov N.V."/>
        </authorList>
    </citation>
    <scope>NUCLEOTIDE SEQUENCE [LARGE SCALE GENOMIC DNA]</scope>
</reference>
<dbReference type="AlphaFoldDB" id="A0A1U7YXA5"/>
<organism evidence="2 3">
    <name type="scientific">Nicotiana sylvestris</name>
    <name type="common">Wood tobacco</name>
    <name type="synonym">South American tobacco</name>
    <dbReference type="NCBI Taxonomy" id="4096"/>
    <lineage>
        <taxon>Eukaryota</taxon>
        <taxon>Viridiplantae</taxon>
        <taxon>Streptophyta</taxon>
        <taxon>Embryophyta</taxon>
        <taxon>Tracheophyta</taxon>
        <taxon>Spermatophyta</taxon>
        <taxon>Magnoliopsida</taxon>
        <taxon>eudicotyledons</taxon>
        <taxon>Gunneridae</taxon>
        <taxon>Pentapetalae</taxon>
        <taxon>asterids</taxon>
        <taxon>lamiids</taxon>
        <taxon>Solanales</taxon>
        <taxon>Solanaceae</taxon>
        <taxon>Nicotianoideae</taxon>
        <taxon>Nicotianeae</taxon>
        <taxon>Nicotiana</taxon>
    </lineage>
</organism>
<reference evidence="3" key="2">
    <citation type="submission" date="2025-08" db="UniProtKB">
        <authorList>
            <consortium name="RefSeq"/>
        </authorList>
    </citation>
    <scope>IDENTIFICATION</scope>
    <source>
        <tissue evidence="3">Leaf</tissue>
    </source>
</reference>
<protein>
    <submittedName>
        <fullName evidence="3">Uncharacterized protein At3g49720-like</fullName>
    </submittedName>
</protein>
<dbReference type="InterPro" id="IPR044689">
    <property type="entry name" value="CGR2/3"/>
</dbReference>
<accession>A0A1U7YXA5</accession>
<keyword evidence="1" id="KW-1133">Transmembrane helix</keyword>
<gene>
    <name evidence="3" type="primary">LOC104249126</name>
</gene>
<feature type="transmembrane region" description="Helical" evidence="1">
    <location>
        <begin position="32"/>
        <end position="50"/>
    </location>
</feature>
<keyword evidence="2" id="KW-1185">Reference proteome</keyword>
<dbReference type="STRING" id="4096.A0A1U7YXA5"/>
<proteinExistence type="predicted"/>
<feature type="transmembrane region" description="Helical" evidence="1">
    <location>
        <begin position="70"/>
        <end position="90"/>
    </location>
</feature>
<dbReference type="GO" id="GO:0045488">
    <property type="term" value="P:pectin metabolic process"/>
    <property type="evidence" value="ECO:0007669"/>
    <property type="project" value="InterPro"/>
</dbReference>
<dbReference type="PANTHER" id="PTHR34208">
    <property type="entry name" value="S-ADENOSYL-L-METHIONINE-DEPENDENT METHYLTRANSFERASE-RELATED"/>
    <property type="match status" value="1"/>
</dbReference>
<evidence type="ECO:0000313" key="3">
    <source>
        <dbReference type="RefSeq" id="XP_009803804.1"/>
    </source>
</evidence>
<keyword evidence="1" id="KW-0812">Transmembrane</keyword>
<sequence>MSRRPNTSRRLGDAGSIPFVGSFLPKSRPSPLLSIGLVVVGSLLIIGYLYHGSGGAADAFSRLEGNQLHYLNQILHYFKMMMYDLITRAFSFFRGR</sequence>
<dbReference type="Proteomes" id="UP000189701">
    <property type="component" value="Unplaced"/>
</dbReference>
<evidence type="ECO:0000313" key="2">
    <source>
        <dbReference type="Proteomes" id="UP000189701"/>
    </source>
</evidence>
<dbReference type="RefSeq" id="XP_009803804.1">
    <property type="nucleotide sequence ID" value="XM_009805502.1"/>
</dbReference>
<dbReference type="PANTHER" id="PTHR34208:SF11">
    <property type="entry name" value="METHYLTRANSFERASE TYPE 11 DOMAIN-CONTAINING PROTEIN"/>
    <property type="match status" value="1"/>
</dbReference>
<dbReference type="GO" id="GO:0008168">
    <property type="term" value="F:methyltransferase activity"/>
    <property type="evidence" value="ECO:0007669"/>
    <property type="project" value="InterPro"/>
</dbReference>
<keyword evidence="1" id="KW-0472">Membrane</keyword>
<name>A0A1U7YXA5_NICSY</name>